<dbReference type="Proteomes" id="UP000494165">
    <property type="component" value="Unassembled WGS sequence"/>
</dbReference>
<proteinExistence type="predicted"/>
<evidence type="ECO:0000313" key="2">
    <source>
        <dbReference type="Proteomes" id="UP000494165"/>
    </source>
</evidence>
<protein>
    <submittedName>
        <fullName evidence="1">Uncharacterized protein</fullName>
    </submittedName>
</protein>
<evidence type="ECO:0000313" key="1">
    <source>
        <dbReference type="EMBL" id="CAB3374889.1"/>
    </source>
</evidence>
<accession>A0A8S1DAI5</accession>
<comment type="caution">
    <text evidence="1">The sequence shown here is derived from an EMBL/GenBank/DDBJ whole genome shotgun (WGS) entry which is preliminary data.</text>
</comment>
<keyword evidence="2" id="KW-1185">Reference proteome</keyword>
<sequence length="90" mass="10134">MKQPIQRQAVTSRVPAGHVTLKSFMLEALAALLSLNRRCQCQVSDLLFLQPLDSLSVLRPLEVTTWQCRPGPAFKVLSRGEMRRKPPFCA</sequence>
<gene>
    <name evidence="1" type="ORF">CLODIP_2_CD15126</name>
</gene>
<dbReference type="EMBL" id="CADEPI010000105">
    <property type="protein sequence ID" value="CAB3374889.1"/>
    <property type="molecule type" value="Genomic_DNA"/>
</dbReference>
<dbReference type="AlphaFoldDB" id="A0A8S1DAI5"/>
<organism evidence="1 2">
    <name type="scientific">Cloeon dipterum</name>
    <dbReference type="NCBI Taxonomy" id="197152"/>
    <lineage>
        <taxon>Eukaryota</taxon>
        <taxon>Metazoa</taxon>
        <taxon>Ecdysozoa</taxon>
        <taxon>Arthropoda</taxon>
        <taxon>Hexapoda</taxon>
        <taxon>Insecta</taxon>
        <taxon>Pterygota</taxon>
        <taxon>Palaeoptera</taxon>
        <taxon>Ephemeroptera</taxon>
        <taxon>Pisciforma</taxon>
        <taxon>Baetidae</taxon>
        <taxon>Cloeon</taxon>
    </lineage>
</organism>
<reference evidence="1 2" key="1">
    <citation type="submission" date="2020-04" db="EMBL/GenBank/DDBJ databases">
        <authorList>
            <person name="Alioto T."/>
            <person name="Alioto T."/>
            <person name="Gomez Garrido J."/>
        </authorList>
    </citation>
    <scope>NUCLEOTIDE SEQUENCE [LARGE SCALE GENOMIC DNA]</scope>
</reference>
<name>A0A8S1DAI5_9INSE</name>